<dbReference type="Gene3D" id="3.80.30.20">
    <property type="entry name" value="tm_1862 like domain"/>
    <property type="match status" value="1"/>
</dbReference>
<dbReference type="PROSITE" id="PS51332">
    <property type="entry name" value="B12_BINDING"/>
    <property type="match status" value="1"/>
</dbReference>
<dbReference type="GeneID" id="10836794"/>
<dbReference type="PROSITE" id="PS51918">
    <property type="entry name" value="RADICAL_SAM"/>
    <property type="match status" value="1"/>
</dbReference>
<keyword evidence="4" id="KW-0408">Iron</keyword>
<evidence type="ECO:0000256" key="3">
    <source>
        <dbReference type="ARBA" id="ARBA00022723"/>
    </source>
</evidence>
<evidence type="ECO:0000256" key="2">
    <source>
        <dbReference type="ARBA" id="ARBA00022691"/>
    </source>
</evidence>
<dbReference type="CDD" id="cd01335">
    <property type="entry name" value="Radical_SAM"/>
    <property type="match status" value="1"/>
</dbReference>
<dbReference type="EMBL" id="CP002779">
    <property type="protein sequence ID" value="AEH23915.1"/>
    <property type="molecule type" value="Genomic_DNA"/>
</dbReference>
<dbReference type="CDD" id="cd02068">
    <property type="entry name" value="radical_SAM_B12_BD"/>
    <property type="match status" value="1"/>
</dbReference>
<evidence type="ECO:0000256" key="1">
    <source>
        <dbReference type="ARBA" id="ARBA00001966"/>
    </source>
</evidence>
<dbReference type="eggNOG" id="arCOG01356">
    <property type="taxonomic scope" value="Archaea"/>
</dbReference>
<evidence type="ECO:0000313" key="8">
    <source>
        <dbReference type="EMBL" id="AEH23915.1"/>
    </source>
</evidence>
<dbReference type="InterPro" id="IPR058240">
    <property type="entry name" value="rSAM_sf"/>
</dbReference>
<dbReference type="SFLD" id="SFLDS00029">
    <property type="entry name" value="Radical_SAM"/>
    <property type="match status" value="1"/>
</dbReference>
<dbReference type="RefSeq" id="WP_013904973.1">
    <property type="nucleotide sequence ID" value="NC_015680.1"/>
</dbReference>
<gene>
    <name evidence="8" type="ordered locus">PYCH_02160</name>
</gene>
<feature type="domain" description="Radical SAM core" evidence="7">
    <location>
        <begin position="159"/>
        <end position="404"/>
    </location>
</feature>
<keyword evidence="2" id="KW-0949">S-adenosyl-L-methionine</keyword>
<dbReference type="InterPro" id="IPR023980">
    <property type="entry name" value="CHP04013_B12-bd/rSAM"/>
</dbReference>
<feature type="domain" description="B12-binding" evidence="6">
    <location>
        <begin position="1"/>
        <end position="122"/>
    </location>
</feature>
<dbReference type="InterPro" id="IPR006158">
    <property type="entry name" value="Cobalamin-bd"/>
</dbReference>
<accession>F8AG79</accession>
<comment type="cofactor">
    <cofactor evidence="1">
        <name>[4Fe-4S] cluster</name>
        <dbReference type="ChEBI" id="CHEBI:49883"/>
    </cofactor>
</comment>
<reference evidence="8 9" key="1">
    <citation type="journal article" date="2011" name="J. Bacteriol.">
        <title>Complete genome sequence of the obligate piezophilic hyperthermophilic archaeon Pyrococcus yayanosii CH1.</title>
        <authorList>
            <person name="Jun X."/>
            <person name="Lupeng L."/>
            <person name="Minjuan X."/>
            <person name="Oger P."/>
            <person name="Fengping W."/>
            <person name="Jebbar M."/>
            <person name="Xiang X."/>
        </authorList>
    </citation>
    <scope>NUCLEOTIDE SEQUENCE [LARGE SCALE GENOMIC DNA]</scope>
    <source>
        <strain evidence="9">CH1 / JCM 16557</strain>
    </source>
</reference>
<evidence type="ECO:0000256" key="5">
    <source>
        <dbReference type="ARBA" id="ARBA00023014"/>
    </source>
</evidence>
<dbReference type="Proteomes" id="UP000008386">
    <property type="component" value="Chromosome"/>
</dbReference>
<dbReference type="SUPFAM" id="SSF102114">
    <property type="entry name" value="Radical SAM enzymes"/>
    <property type="match status" value="1"/>
</dbReference>
<dbReference type="GO" id="GO:0031419">
    <property type="term" value="F:cobalamin binding"/>
    <property type="evidence" value="ECO:0007669"/>
    <property type="project" value="InterPro"/>
</dbReference>
<organism evidence="8 9">
    <name type="scientific">Pyrococcus yayanosii (strain CH1 / JCM 16557)</name>
    <dbReference type="NCBI Taxonomy" id="529709"/>
    <lineage>
        <taxon>Archaea</taxon>
        <taxon>Methanobacteriati</taxon>
        <taxon>Methanobacteriota</taxon>
        <taxon>Thermococci</taxon>
        <taxon>Thermococcales</taxon>
        <taxon>Thermococcaceae</taxon>
        <taxon>Pyrococcus</taxon>
    </lineage>
</organism>
<evidence type="ECO:0000259" key="6">
    <source>
        <dbReference type="PROSITE" id="PS51332"/>
    </source>
</evidence>
<name>F8AG79_PYRYC</name>
<dbReference type="OrthoDB" id="2305at2157"/>
<keyword evidence="9" id="KW-1185">Reference proteome</keyword>
<dbReference type="Pfam" id="PF04055">
    <property type="entry name" value="Radical_SAM"/>
    <property type="match status" value="1"/>
</dbReference>
<dbReference type="HOGENOM" id="CLU_042889_0_0_2"/>
<keyword evidence="5" id="KW-0411">Iron-sulfur</keyword>
<dbReference type="InterPro" id="IPR023404">
    <property type="entry name" value="rSAM_horseshoe"/>
</dbReference>
<dbReference type="AlphaFoldDB" id="F8AG79"/>
<dbReference type="InterPro" id="IPR051198">
    <property type="entry name" value="BchE-like"/>
</dbReference>
<sequence>MPEVALRLTRRNHNAFVHLLAALETQGYALGDILVSKSLEEIIRAKPKIVLYSFYSQEVWDVEREVKLLKERTGAILVVGGYHATAMPRHTLRMGFDIAVIGEGEEVLYELLTTLGRTGYKVTKDLLNVKGLAFYLGGEFTFTGFAKVMDFSKFPPYPEALRLISPMEISRGCPFACYYCQTPYMKGFRMRHRPIDQIVRYSRRMKDMRYITPNAFAYGSPGAILRLDKLEALLKALQPLRKEGRRLFYGTFPSEVRPEFVLPETLELLVQYTDTTRLAIGAQSGDDAMLKAMHRLHKVEHVVRAVELALEYGLEPVVDFIVGLPNETEESQRKSIELMKWIMRKGGKVRAHYFMPLPGTPWARCKPSPLSDEMKKFLGKMAAEGKIEGSWGMQIEISRRLQRLIEEFYEEPFSYHGKVLDICSDQKFITQAEVGTTVNAPRKL</sequence>
<dbReference type="NCBIfam" id="TIGR04013">
    <property type="entry name" value="B12_SAM_MJ_1487"/>
    <property type="match status" value="1"/>
</dbReference>
<evidence type="ECO:0000256" key="4">
    <source>
        <dbReference type="ARBA" id="ARBA00023004"/>
    </source>
</evidence>
<dbReference type="SFLD" id="SFLDG01082">
    <property type="entry name" value="B12-binding_domain_containing"/>
    <property type="match status" value="1"/>
</dbReference>
<dbReference type="STRING" id="529709.PYCH_02160"/>
<evidence type="ECO:0000259" key="7">
    <source>
        <dbReference type="PROSITE" id="PS51918"/>
    </source>
</evidence>
<dbReference type="SMART" id="SM00729">
    <property type="entry name" value="Elp3"/>
    <property type="match status" value="1"/>
</dbReference>
<dbReference type="PANTHER" id="PTHR43409:SF17">
    <property type="entry name" value="METHYLTHIOTRANSFERASE MJ0865-RELATED"/>
    <property type="match status" value="1"/>
</dbReference>
<dbReference type="Gene3D" id="3.40.50.280">
    <property type="entry name" value="Cobalamin-binding domain"/>
    <property type="match status" value="1"/>
</dbReference>
<dbReference type="GO" id="GO:0003824">
    <property type="term" value="F:catalytic activity"/>
    <property type="evidence" value="ECO:0007669"/>
    <property type="project" value="InterPro"/>
</dbReference>
<proteinExistence type="predicted"/>
<dbReference type="GO" id="GO:0046872">
    <property type="term" value="F:metal ion binding"/>
    <property type="evidence" value="ECO:0007669"/>
    <property type="project" value="UniProtKB-KW"/>
</dbReference>
<dbReference type="InterPro" id="IPR006638">
    <property type="entry name" value="Elp3/MiaA/NifB-like_rSAM"/>
</dbReference>
<dbReference type="PANTHER" id="PTHR43409">
    <property type="entry name" value="ANAEROBIC MAGNESIUM-PROTOPORPHYRIN IX MONOMETHYL ESTER CYCLASE-RELATED"/>
    <property type="match status" value="1"/>
</dbReference>
<keyword evidence="3" id="KW-0479">Metal-binding</keyword>
<dbReference type="KEGG" id="pya:PYCH_02160"/>
<dbReference type="Pfam" id="PF02310">
    <property type="entry name" value="B12-binding"/>
    <property type="match status" value="1"/>
</dbReference>
<dbReference type="GO" id="GO:0051536">
    <property type="term" value="F:iron-sulfur cluster binding"/>
    <property type="evidence" value="ECO:0007669"/>
    <property type="project" value="UniProtKB-KW"/>
</dbReference>
<protein>
    <submittedName>
        <fullName evidence="8">Uncharacterized protein</fullName>
    </submittedName>
</protein>
<dbReference type="InterPro" id="IPR007197">
    <property type="entry name" value="rSAM"/>
</dbReference>
<evidence type="ECO:0000313" key="9">
    <source>
        <dbReference type="Proteomes" id="UP000008386"/>
    </source>
</evidence>